<dbReference type="EC" id="2.3.2.24" evidence="12"/>
<comment type="function">
    <text evidence="18">Accepts ubiquitin from the E1 complex and catalyzes its covalent attachment to other proteins. In vitro catalyzes 'Lys-11'- and 'Lys-48'-linked polyubiquitination. Acts as an essential factor of the anaphase promoting complex/cyclosome (APC/C), a cell cycle-regulated ubiquitin ligase that controls progression through mitosis. Acts by initiating 'Lys-11'-linked polyubiquitin chains on APC/C substrates, leading to the degradation of APC/C substrates by the proteasome and promoting mitotic exit.</text>
</comment>
<dbReference type="GO" id="GO:0061631">
    <property type="term" value="F:ubiquitin conjugating enzyme activity"/>
    <property type="evidence" value="ECO:0007669"/>
    <property type="project" value="UniProtKB-EC"/>
</dbReference>
<evidence type="ECO:0000256" key="4">
    <source>
        <dbReference type="ARBA" id="ARBA00022679"/>
    </source>
</evidence>
<comment type="caution">
    <text evidence="23">The sequence shown here is derived from an EMBL/GenBank/DDBJ whole genome shotgun (WGS) entry which is preliminary data.</text>
</comment>
<keyword evidence="3" id="KW-0132">Cell division</keyword>
<keyword evidence="8 20" id="KW-0067">ATP-binding</keyword>
<evidence type="ECO:0000256" key="18">
    <source>
        <dbReference type="ARBA" id="ARBA00058373"/>
    </source>
</evidence>
<evidence type="ECO:0000256" key="16">
    <source>
        <dbReference type="ARBA" id="ARBA00042389"/>
    </source>
</evidence>
<comment type="catalytic activity">
    <reaction evidence="1">
        <text>S-ubiquitinyl-[E1 ubiquitin-activating enzyme]-L-cysteine + [E2 ubiquitin-conjugating enzyme]-L-cysteine = [E1 ubiquitin-activating enzyme]-L-cysteine + S-ubiquitinyl-[E2 ubiquitin-conjugating enzyme]-L-cysteine.</text>
        <dbReference type="EC" id="2.3.2.23"/>
    </reaction>
</comment>
<name>A0A8J5QP23_9HYME</name>
<gene>
    <name evidence="23" type="ORF">G9C98_006016</name>
</gene>
<comment type="similarity">
    <text evidence="20">Belongs to the ubiquitin-conjugating enzyme family.</text>
</comment>
<reference evidence="23" key="1">
    <citation type="submission" date="2020-03" db="EMBL/GenBank/DDBJ databases">
        <authorList>
            <person name="Chebbi M.A."/>
            <person name="Drezen J.M."/>
        </authorList>
    </citation>
    <scope>NUCLEOTIDE SEQUENCE</scope>
    <source>
        <tissue evidence="23">Whole body</tissue>
    </source>
</reference>
<evidence type="ECO:0000313" key="24">
    <source>
        <dbReference type="Proteomes" id="UP000729913"/>
    </source>
</evidence>
<dbReference type="OrthoDB" id="10253686at2759"/>
<keyword evidence="5 20" id="KW-0547">Nucleotide-binding</keyword>
<sequence>MAQNINPFYSSPSANSKATEEKQNIPKDNHAVSKRLQKELMGLMMNMEKGVSAFPDGENLFKWIGTINGPKDTVYSDLTYKLTLEFPHSYPYSAPVVRFITPCFHPNVDHLGNICLDILKDKWSALYDVRTILLSIQSLLGEPNNDSPLNVQAAELWSDQTKFKKHLVEEYHKEAERSSRDS</sequence>
<evidence type="ECO:0000256" key="19">
    <source>
        <dbReference type="PROSITE-ProRule" id="PRU10133"/>
    </source>
</evidence>
<evidence type="ECO:0000256" key="11">
    <source>
        <dbReference type="ARBA" id="ARBA00035845"/>
    </source>
</evidence>
<dbReference type="Proteomes" id="UP000729913">
    <property type="component" value="Unassembled WGS sequence"/>
</dbReference>
<keyword evidence="24" id="KW-1185">Reference proteome</keyword>
<evidence type="ECO:0000313" key="23">
    <source>
        <dbReference type="EMBL" id="KAG8037805.1"/>
    </source>
</evidence>
<dbReference type="CDD" id="cd23791">
    <property type="entry name" value="UBCc_UBE2C"/>
    <property type="match status" value="1"/>
</dbReference>
<evidence type="ECO:0000256" key="10">
    <source>
        <dbReference type="ARBA" id="ARBA00023306"/>
    </source>
</evidence>
<evidence type="ECO:0000256" key="21">
    <source>
        <dbReference type="SAM" id="MobiDB-lite"/>
    </source>
</evidence>
<dbReference type="InterPro" id="IPR023313">
    <property type="entry name" value="UBQ-conjugating_AS"/>
</dbReference>
<evidence type="ECO:0000256" key="20">
    <source>
        <dbReference type="RuleBase" id="RU362109"/>
    </source>
</evidence>
<organism evidence="23 24">
    <name type="scientific">Cotesia typhae</name>
    <dbReference type="NCBI Taxonomy" id="2053667"/>
    <lineage>
        <taxon>Eukaryota</taxon>
        <taxon>Metazoa</taxon>
        <taxon>Ecdysozoa</taxon>
        <taxon>Arthropoda</taxon>
        <taxon>Hexapoda</taxon>
        <taxon>Insecta</taxon>
        <taxon>Pterygota</taxon>
        <taxon>Neoptera</taxon>
        <taxon>Endopterygota</taxon>
        <taxon>Hymenoptera</taxon>
        <taxon>Apocrita</taxon>
        <taxon>Ichneumonoidea</taxon>
        <taxon>Braconidae</taxon>
        <taxon>Microgastrinae</taxon>
        <taxon>Cotesia</taxon>
    </lineage>
</organism>
<evidence type="ECO:0000256" key="8">
    <source>
        <dbReference type="ARBA" id="ARBA00022840"/>
    </source>
</evidence>
<dbReference type="PROSITE" id="PS50127">
    <property type="entry name" value="UBC_2"/>
    <property type="match status" value="1"/>
</dbReference>
<evidence type="ECO:0000259" key="22">
    <source>
        <dbReference type="PROSITE" id="PS50127"/>
    </source>
</evidence>
<evidence type="ECO:0000256" key="1">
    <source>
        <dbReference type="ARBA" id="ARBA00000485"/>
    </source>
</evidence>
<evidence type="ECO:0000256" key="12">
    <source>
        <dbReference type="ARBA" id="ARBA00039076"/>
    </source>
</evidence>
<feature type="compositionally biased region" description="Basic and acidic residues" evidence="21">
    <location>
        <begin position="18"/>
        <end position="31"/>
    </location>
</feature>
<keyword evidence="9" id="KW-0832">Ubl conjugation</keyword>
<accession>A0A8J5QP23</accession>
<dbReference type="InterPro" id="IPR000608">
    <property type="entry name" value="UBC"/>
</dbReference>
<keyword evidence="7 20" id="KW-0833">Ubl conjugation pathway</keyword>
<feature type="region of interest" description="Disordered" evidence="21">
    <location>
        <begin position="1"/>
        <end position="31"/>
    </location>
</feature>
<evidence type="ECO:0000256" key="14">
    <source>
        <dbReference type="ARBA" id="ARBA00041791"/>
    </source>
</evidence>
<evidence type="ECO:0000256" key="9">
    <source>
        <dbReference type="ARBA" id="ARBA00022843"/>
    </source>
</evidence>
<dbReference type="AlphaFoldDB" id="A0A8J5QP23"/>
<evidence type="ECO:0000256" key="15">
    <source>
        <dbReference type="ARBA" id="ARBA00042312"/>
    </source>
</evidence>
<evidence type="ECO:0000256" key="13">
    <source>
        <dbReference type="ARBA" id="ARBA00039887"/>
    </source>
</evidence>
<dbReference type="FunFam" id="3.10.110.10:FF:000039">
    <property type="entry name" value="Ubiquitin-conjugating enzyme E2 C"/>
    <property type="match status" value="1"/>
</dbReference>
<feature type="compositionally biased region" description="Polar residues" evidence="21">
    <location>
        <begin position="1"/>
        <end position="17"/>
    </location>
</feature>
<evidence type="ECO:0000256" key="3">
    <source>
        <dbReference type="ARBA" id="ARBA00022618"/>
    </source>
</evidence>
<dbReference type="PANTHER" id="PTHR24067">
    <property type="entry name" value="UBIQUITIN-CONJUGATING ENZYME E2"/>
    <property type="match status" value="1"/>
</dbReference>
<dbReference type="Pfam" id="PF00179">
    <property type="entry name" value="UQ_con"/>
    <property type="match status" value="1"/>
</dbReference>
<keyword evidence="4" id="KW-0808">Transferase</keyword>
<comment type="catalytic activity">
    <reaction evidence="11">
        <text>S-ubiquitinyl-[E1 ubiquitin-activating enzyme]-L-cysteine + [acceptor protein]-L-lysine = [E1 ubiquitin-activating enzyme]-L-cysteine + N(6)-monoubiquitinyl-[acceptor protein]-L-lysine.</text>
        <dbReference type="EC" id="2.3.2.24"/>
    </reaction>
</comment>
<evidence type="ECO:0000256" key="6">
    <source>
        <dbReference type="ARBA" id="ARBA00022776"/>
    </source>
</evidence>
<reference evidence="23" key="2">
    <citation type="submission" date="2021-04" db="EMBL/GenBank/DDBJ databases">
        <title>Genome-wide patterns of bracovirus chromosomal integration into multiple host tissues during parasitism.</title>
        <authorList>
            <person name="Chebbi M.A.C."/>
        </authorList>
    </citation>
    <scope>NUCLEOTIDE SEQUENCE</scope>
    <source>
        <tissue evidence="23">Whole body</tissue>
    </source>
</reference>
<dbReference type="SMART" id="SM00212">
    <property type="entry name" value="UBCc"/>
    <property type="match status" value="1"/>
</dbReference>
<evidence type="ECO:0000256" key="5">
    <source>
        <dbReference type="ARBA" id="ARBA00022741"/>
    </source>
</evidence>
<dbReference type="GO" id="GO:0005524">
    <property type="term" value="F:ATP binding"/>
    <property type="evidence" value="ECO:0007669"/>
    <property type="project" value="UniProtKB-UniRule"/>
</dbReference>
<keyword evidence="10" id="KW-0131">Cell cycle</keyword>
<feature type="active site" description="Glycyl thioester intermediate" evidence="19">
    <location>
        <position position="115"/>
    </location>
</feature>
<evidence type="ECO:0000256" key="7">
    <source>
        <dbReference type="ARBA" id="ARBA00022786"/>
    </source>
</evidence>
<feature type="domain" description="UBC core" evidence="22">
    <location>
        <begin position="31"/>
        <end position="182"/>
    </location>
</feature>
<evidence type="ECO:0000256" key="17">
    <source>
        <dbReference type="ARBA" id="ARBA00042725"/>
    </source>
</evidence>
<dbReference type="InterPro" id="IPR050113">
    <property type="entry name" value="Ub_conjugating_enzyme"/>
</dbReference>
<dbReference type="EC" id="2.3.2.23" evidence="2"/>
<keyword evidence="6" id="KW-0498">Mitosis</keyword>
<dbReference type="PROSITE" id="PS00183">
    <property type="entry name" value="UBC_1"/>
    <property type="match status" value="1"/>
</dbReference>
<dbReference type="GO" id="GO:0051301">
    <property type="term" value="P:cell division"/>
    <property type="evidence" value="ECO:0007669"/>
    <property type="project" value="UniProtKB-KW"/>
</dbReference>
<dbReference type="EMBL" id="JAAOIC020000047">
    <property type="protein sequence ID" value="KAG8037805.1"/>
    <property type="molecule type" value="Genomic_DNA"/>
</dbReference>
<proteinExistence type="inferred from homology"/>
<protein>
    <recommendedName>
        <fullName evidence="13">Ubiquitin-conjugating enzyme E2 C</fullName>
        <ecNumber evidence="2">2.3.2.23</ecNumber>
        <ecNumber evidence="12">2.3.2.24</ecNumber>
    </recommendedName>
    <alternativeName>
        <fullName evidence="17">(E3-independent) E2 ubiquitin-conjugating enzyme C</fullName>
    </alternativeName>
    <alternativeName>
        <fullName evidence="14">E2 ubiquitin-conjugating enzyme C</fullName>
    </alternativeName>
    <alternativeName>
        <fullName evidence="16">Ubiquitin carrier protein C</fullName>
    </alternativeName>
    <alternativeName>
        <fullName evidence="15">Ubiquitin-protein ligase C</fullName>
    </alternativeName>
</protein>
<evidence type="ECO:0000256" key="2">
    <source>
        <dbReference type="ARBA" id="ARBA00012486"/>
    </source>
</evidence>